<feature type="transmembrane region" description="Helical" evidence="1">
    <location>
        <begin position="108"/>
        <end position="127"/>
    </location>
</feature>
<dbReference type="InterPro" id="IPR011606">
    <property type="entry name" value="Brnchd-chn_aa_trnsp_permease"/>
</dbReference>
<keyword evidence="1" id="KW-0812">Transmembrane</keyword>
<organism evidence="2 3">
    <name type="scientific">Peteryoungia ipomoeae</name>
    <dbReference type="NCBI Taxonomy" id="1210932"/>
    <lineage>
        <taxon>Bacteria</taxon>
        <taxon>Pseudomonadati</taxon>
        <taxon>Pseudomonadota</taxon>
        <taxon>Alphaproteobacteria</taxon>
        <taxon>Hyphomicrobiales</taxon>
        <taxon>Rhizobiaceae</taxon>
        <taxon>Peteryoungia</taxon>
    </lineage>
</organism>
<comment type="caution">
    <text evidence="2">The sequence shown here is derived from an EMBL/GenBank/DDBJ whole genome shotgun (WGS) entry which is preliminary data.</text>
</comment>
<feature type="transmembrane region" description="Helical" evidence="1">
    <location>
        <begin position="20"/>
        <end position="41"/>
    </location>
</feature>
<evidence type="ECO:0000313" key="3">
    <source>
        <dbReference type="Proteomes" id="UP000308828"/>
    </source>
</evidence>
<sequence>MASPSNSAQRGTWFLKGMQGLFSIPAIILMISFVGFSAFALESGISRTEAMVMTATVWALPAKMILIGTMTSGANLLAIFLAVSLSSIRMMPMVASLMPEIRTSRTPTWLLLILSHCVAITAWVFAMGSLKNVPRDARVAYFAGFGITLVTVNTLLVGLCYGLVASFPPAVAGLLFFLTPVYFIASIWATARQSVVKVAFVVGVVAGPVLAVLTPGFDILLAGLGGGTLAYAIDRYVVRRGQVTAAPGEAVPQDAVEELV</sequence>
<protein>
    <submittedName>
        <fullName evidence="2">AzlC family ABC transporter permease</fullName>
    </submittedName>
</protein>
<reference evidence="2 3" key="1">
    <citation type="submission" date="2019-04" db="EMBL/GenBank/DDBJ databases">
        <title>Genome sequence of strain shin9-1.</title>
        <authorList>
            <person name="Gao J."/>
            <person name="Sun J."/>
        </authorList>
    </citation>
    <scope>NUCLEOTIDE SEQUENCE [LARGE SCALE GENOMIC DNA]</scope>
    <source>
        <strain evidence="3">shin9-1</strain>
    </source>
</reference>
<feature type="transmembrane region" description="Helical" evidence="1">
    <location>
        <begin position="139"/>
        <end position="164"/>
    </location>
</feature>
<dbReference type="EMBL" id="STGV01000001">
    <property type="protein sequence ID" value="THV25292.1"/>
    <property type="molecule type" value="Genomic_DNA"/>
</dbReference>
<proteinExistence type="predicted"/>
<keyword evidence="3" id="KW-1185">Reference proteome</keyword>
<dbReference type="Pfam" id="PF03591">
    <property type="entry name" value="AzlC"/>
    <property type="match status" value="1"/>
</dbReference>
<dbReference type="OrthoDB" id="7675159at2"/>
<name>A0A4S8P8P1_9HYPH</name>
<keyword evidence="1" id="KW-1133">Transmembrane helix</keyword>
<feature type="transmembrane region" description="Helical" evidence="1">
    <location>
        <begin position="170"/>
        <end position="188"/>
    </location>
</feature>
<feature type="transmembrane region" description="Helical" evidence="1">
    <location>
        <begin position="62"/>
        <end position="88"/>
    </location>
</feature>
<evidence type="ECO:0000313" key="2">
    <source>
        <dbReference type="EMBL" id="THV25292.1"/>
    </source>
</evidence>
<evidence type="ECO:0000256" key="1">
    <source>
        <dbReference type="SAM" id="Phobius"/>
    </source>
</evidence>
<dbReference type="RefSeq" id="WP_136597139.1">
    <property type="nucleotide sequence ID" value="NZ_STGV01000001.1"/>
</dbReference>
<feature type="transmembrane region" description="Helical" evidence="1">
    <location>
        <begin position="219"/>
        <end position="238"/>
    </location>
</feature>
<gene>
    <name evidence="2" type="ORF">FAA97_03570</name>
</gene>
<accession>A0A4S8P8P1</accession>
<dbReference type="Proteomes" id="UP000308828">
    <property type="component" value="Unassembled WGS sequence"/>
</dbReference>
<keyword evidence="1" id="KW-0472">Membrane</keyword>
<dbReference type="AlphaFoldDB" id="A0A4S8P8P1"/>